<protein>
    <submittedName>
        <fullName evidence="2">YwiC-like family protein</fullName>
    </submittedName>
</protein>
<keyword evidence="1" id="KW-0812">Transmembrane</keyword>
<gene>
    <name evidence="2" type="ORF">OG327_22730</name>
</gene>
<reference evidence="2" key="1">
    <citation type="submission" date="2022-10" db="EMBL/GenBank/DDBJ databases">
        <title>The complete genomes of actinobacterial strains from the NBC collection.</title>
        <authorList>
            <person name="Joergensen T.S."/>
            <person name="Alvarez Arevalo M."/>
            <person name="Sterndorff E.B."/>
            <person name="Faurdal D."/>
            <person name="Vuksanovic O."/>
            <person name="Mourched A.-S."/>
            <person name="Charusanti P."/>
            <person name="Shaw S."/>
            <person name="Blin K."/>
            <person name="Weber T."/>
        </authorList>
    </citation>
    <scope>NUCLEOTIDE SEQUENCE</scope>
    <source>
        <strain evidence="2">NBC_00049</strain>
    </source>
</reference>
<accession>A0AAU2JSX7</accession>
<dbReference type="AlphaFoldDB" id="A0AAU2JSX7"/>
<feature type="transmembrane region" description="Helical" evidence="1">
    <location>
        <begin position="20"/>
        <end position="43"/>
    </location>
</feature>
<dbReference type="EMBL" id="CP108264">
    <property type="protein sequence ID" value="WTU75919.1"/>
    <property type="molecule type" value="Genomic_DNA"/>
</dbReference>
<evidence type="ECO:0000256" key="1">
    <source>
        <dbReference type="SAM" id="Phobius"/>
    </source>
</evidence>
<dbReference type="Pfam" id="PF14256">
    <property type="entry name" value="YwiC"/>
    <property type="match status" value="1"/>
</dbReference>
<sequence>MPAVPFLAGTFLSPRPGAEHAALFAAWVLGYIAVFHAQQWLRLRTRGLRSARRHARPALVFGEPSPRRASRSPCCTRGCCWWRPASAARIPRRCGRRPWPACCTSRARSRT</sequence>
<keyword evidence="1" id="KW-1133">Transmembrane helix</keyword>
<name>A0AAU2JSX7_9ACTN</name>
<proteinExistence type="predicted"/>
<evidence type="ECO:0000313" key="2">
    <source>
        <dbReference type="EMBL" id="WTU75919.1"/>
    </source>
</evidence>
<dbReference type="InterPro" id="IPR025576">
    <property type="entry name" value="YwiC"/>
</dbReference>
<organism evidence="2">
    <name type="scientific">Streptomyces sp. NBC_00049</name>
    <dbReference type="NCBI Taxonomy" id="2903617"/>
    <lineage>
        <taxon>Bacteria</taxon>
        <taxon>Bacillati</taxon>
        <taxon>Actinomycetota</taxon>
        <taxon>Actinomycetes</taxon>
        <taxon>Kitasatosporales</taxon>
        <taxon>Streptomycetaceae</taxon>
        <taxon>Streptomyces</taxon>
    </lineage>
</organism>
<keyword evidence="1" id="KW-0472">Membrane</keyword>